<dbReference type="NCBIfam" id="TIGR02243">
    <property type="entry name" value="putative baseplate assembly protein"/>
    <property type="match status" value="1"/>
</dbReference>
<dbReference type="RefSeq" id="WP_311702072.1">
    <property type="nucleotide sequence ID" value="NZ_JACHVX010000004.1"/>
</dbReference>
<accession>A0A7W4UI95</accession>
<dbReference type="Pfam" id="PF26078">
    <property type="entry name" value="Baseplate_J_M"/>
    <property type="match status" value="1"/>
</dbReference>
<comment type="caution">
    <text evidence="2">The sequence shown here is derived from an EMBL/GenBank/DDBJ whole genome shotgun (WGS) entry which is preliminary data.</text>
</comment>
<proteinExistence type="predicted"/>
<reference evidence="2 3" key="1">
    <citation type="submission" date="2020-08" db="EMBL/GenBank/DDBJ databases">
        <title>The Agave Microbiome: Exploring the role of microbial communities in plant adaptations to desert environments.</title>
        <authorList>
            <person name="Partida-Martinez L.P."/>
        </authorList>
    </citation>
    <scope>NUCLEOTIDE SEQUENCE [LARGE SCALE GENOMIC DNA]</scope>
    <source>
        <strain evidence="2 3">RAS26</strain>
    </source>
</reference>
<dbReference type="AlphaFoldDB" id="A0A7W4UI95"/>
<sequence>MRVLPAPDLDDRRFQDLVDDAKRLVQQRCPEWTDHNVSDPGVTLIEAFAFMVDQLVYRLNRVPDRLYVTFLDLLGVQLHPPTAASVDVTFWLSAPQPEPVVVGPGTAVSTRRTEDDEAVVFSTRARLTIPPRRLVHVLTHAAGAEPVRHDDDLRAHVDFPAFARTPQLDDVVLLGLDDAAPGCAVVVRLDCDVHGVGVDPRHPPLVWEAWDGSAWRRCEVDSDATGGLNRRGDVVLHVPASHTASVVHRLRAGWLRCRVVPPVEGYPTYGASPTIGAASAFTIGGTVAAVHASTVLDEVLGLSEGVPGQVFTLEHHPVVPDGRRFVVEVADGSGWAEWTEVDSFAGSGPEDRVVRVDRATGEVQLPPAVRESDGTLHAYGAVPPKGAPLRVPSYRTGGGPDGNVAARVITVLRTPVPFVDRVENRRAALGGVAGETVEQAKERGPLALRTRDRAVTAEDYEQLARRAAPGIARVRCIPATAGPDAHGLRVLVVPSAVPDDAGVLRFEDLVPSDEALAVVAQHLDERRPVGARVLVEPPYYQGVTVVARLTARPRVATDGLRAAALAALHRYLDPLTGGPDGAGWPFGRPVQAGEVYAVLQRLPGTEIVDDVQLFAADPLTGERGEPVQRLELDPHALVFSFEHRVRVTAGV</sequence>
<name>A0A7W4UI95_9CELL</name>
<dbReference type="EMBL" id="JACHVX010000004">
    <property type="protein sequence ID" value="MBB2924048.1"/>
    <property type="molecule type" value="Genomic_DNA"/>
</dbReference>
<evidence type="ECO:0000313" key="2">
    <source>
        <dbReference type="EMBL" id="MBB2924048.1"/>
    </source>
</evidence>
<dbReference type="Proteomes" id="UP000518206">
    <property type="component" value="Unassembled WGS sequence"/>
</dbReference>
<feature type="domain" description="Baseplate J-like central" evidence="1">
    <location>
        <begin position="457"/>
        <end position="536"/>
    </location>
</feature>
<organism evidence="2 3">
    <name type="scientific">Cellulomonas cellasea</name>
    <dbReference type="NCBI Taxonomy" id="43670"/>
    <lineage>
        <taxon>Bacteria</taxon>
        <taxon>Bacillati</taxon>
        <taxon>Actinomycetota</taxon>
        <taxon>Actinomycetes</taxon>
        <taxon>Micrococcales</taxon>
        <taxon>Cellulomonadaceae</taxon>
        <taxon>Cellulomonas</taxon>
    </lineage>
</organism>
<dbReference type="InterPro" id="IPR058531">
    <property type="entry name" value="Baseplate_J_M"/>
</dbReference>
<protein>
    <submittedName>
        <fullName evidence="2">Putative phage baseplate assembly protein</fullName>
    </submittedName>
</protein>
<reference evidence="2 3" key="2">
    <citation type="submission" date="2020-08" db="EMBL/GenBank/DDBJ databases">
        <authorList>
            <person name="Partida-Martinez L."/>
            <person name="Huntemann M."/>
            <person name="Clum A."/>
            <person name="Wang J."/>
            <person name="Palaniappan K."/>
            <person name="Ritter S."/>
            <person name="Chen I.-M."/>
            <person name="Stamatis D."/>
            <person name="Reddy T."/>
            <person name="O'Malley R."/>
            <person name="Daum C."/>
            <person name="Shapiro N."/>
            <person name="Ivanova N."/>
            <person name="Kyrpides N."/>
            <person name="Woyke T."/>
        </authorList>
    </citation>
    <scope>NUCLEOTIDE SEQUENCE [LARGE SCALE GENOMIC DNA]</scope>
    <source>
        <strain evidence="2 3">RAS26</strain>
    </source>
</reference>
<gene>
    <name evidence="2" type="ORF">FHR80_002976</name>
</gene>
<dbReference type="InterPro" id="IPR011749">
    <property type="entry name" value="CHP02243"/>
</dbReference>
<evidence type="ECO:0000259" key="1">
    <source>
        <dbReference type="Pfam" id="PF26078"/>
    </source>
</evidence>
<evidence type="ECO:0000313" key="3">
    <source>
        <dbReference type="Proteomes" id="UP000518206"/>
    </source>
</evidence>